<comment type="caution">
    <text evidence="2">The sequence shown here is derived from an EMBL/GenBank/DDBJ whole genome shotgun (WGS) entry which is preliminary data.</text>
</comment>
<dbReference type="SMART" id="SM00471">
    <property type="entry name" value="HDc"/>
    <property type="match status" value="1"/>
</dbReference>
<name>A0A3A9AQW0_9FIRM</name>
<feature type="domain" description="HD/PDEase" evidence="1">
    <location>
        <begin position="19"/>
        <end position="150"/>
    </location>
</feature>
<evidence type="ECO:0000313" key="3">
    <source>
        <dbReference type="Proteomes" id="UP000280696"/>
    </source>
</evidence>
<dbReference type="RefSeq" id="WP_120466510.1">
    <property type="nucleotide sequence ID" value="NZ_RAYQ01000002.1"/>
</dbReference>
<evidence type="ECO:0000313" key="2">
    <source>
        <dbReference type="EMBL" id="RKI93609.1"/>
    </source>
</evidence>
<dbReference type="CDD" id="cd00077">
    <property type="entry name" value="HDc"/>
    <property type="match status" value="1"/>
</dbReference>
<proteinExistence type="predicted"/>
<protein>
    <submittedName>
        <fullName evidence="2">HD domain-containing protein</fullName>
    </submittedName>
</protein>
<dbReference type="AlphaFoldDB" id="A0A3A9AQW0"/>
<dbReference type="InterPro" id="IPR003607">
    <property type="entry name" value="HD/PDEase_dom"/>
</dbReference>
<dbReference type="OrthoDB" id="9794480at2"/>
<organism evidence="2 3">
    <name type="scientific">Parablautia intestinalis</name>
    <dbReference type="NCBI Taxonomy" id="2320100"/>
    <lineage>
        <taxon>Bacteria</taxon>
        <taxon>Bacillati</taxon>
        <taxon>Bacillota</taxon>
        <taxon>Clostridia</taxon>
        <taxon>Lachnospirales</taxon>
        <taxon>Lachnospiraceae</taxon>
        <taxon>Parablautia</taxon>
    </lineage>
</organism>
<dbReference type="Pfam" id="PF01966">
    <property type="entry name" value="HD"/>
    <property type="match status" value="1"/>
</dbReference>
<dbReference type="Gene3D" id="1.10.3210.10">
    <property type="entry name" value="Hypothetical protein af1432"/>
    <property type="match status" value="1"/>
</dbReference>
<sequence>MLPTREKAEELLKEAEKCNPGPWGNHSRTVAHCAEKIAMECRDMDGDKAYIVGLLHDIGRRFGARHLGHVADGYSYMMSLGYDEAAKICLTHSFNTHTIDGYIGKFDVSEEEMKMIQDALFAISMDEYDRLIQLCDSLAGAEGVLNMEERMGDVKRRYGGYPKEKWDKNLSLRKHFEEKTGRDIYDVVEKDTFRP</sequence>
<dbReference type="SUPFAM" id="SSF109604">
    <property type="entry name" value="HD-domain/PDEase-like"/>
    <property type="match status" value="1"/>
</dbReference>
<evidence type="ECO:0000259" key="1">
    <source>
        <dbReference type="SMART" id="SM00471"/>
    </source>
</evidence>
<keyword evidence="3" id="KW-1185">Reference proteome</keyword>
<dbReference type="InterPro" id="IPR006674">
    <property type="entry name" value="HD_domain"/>
</dbReference>
<dbReference type="Proteomes" id="UP000280696">
    <property type="component" value="Unassembled WGS sequence"/>
</dbReference>
<reference evidence="2 3" key="1">
    <citation type="submission" date="2018-09" db="EMBL/GenBank/DDBJ databases">
        <title>Murine metabolic-syndrome-specific gut microbial biobank.</title>
        <authorList>
            <person name="Liu C."/>
        </authorList>
    </citation>
    <scope>NUCLEOTIDE SEQUENCE [LARGE SCALE GENOMIC DNA]</scope>
    <source>
        <strain evidence="2 3">0.1xD8-82</strain>
    </source>
</reference>
<gene>
    <name evidence="2" type="ORF">D7V94_02645</name>
</gene>
<dbReference type="EMBL" id="RAYQ01000002">
    <property type="protein sequence ID" value="RKI93609.1"/>
    <property type="molecule type" value="Genomic_DNA"/>
</dbReference>
<accession>A0A3A9AQW0</accession>